<evidence type="ECO:0000256" key="2">
    <source>
        <dbReference type="SAM" id="Phobius"/>
    </source>
</evidence>
<keyword evidence="2" id="KW-1133">Transmembrane helix</keyword>
<feature type="transmembrane region" description="Helical" evidence="2">
    <location>
        <begin position="144"/>
        <end position="167"/>
    </location>
</feature>
<keyword evidence="2" id="KW-0812">Transmembrane</keyword>
<feature type="transmembrane region" description="Helical" evidence="2">
    <location>
        <begin position="196"/>
        <end position="215"/>
    </location>
</feature>
<comment type="caution">
    <text evidence="3">The sequence shown here is derived from an EMBL/GenBank/DDBJ whole genome shotgun (WGS) entry which is preliminary data.</text>
</comment>
<accession>A0A211ZFS9</accession>
<protein>
    <submittedName>
        <fullName evidence="3">Uncharacterized protein</fullName>
    </submittedName>
</protein>
<evidence type="ECO:0000313" key="3">
    <source>
        <dbReference type="EMBL" id="OWJ64024.1"/>
    </source>
</evidence>
<name>A0A211ZFS9_9PROT</name>
<feature type="transmembrane region" description="Helical" evidence="2">
    <location>
        <begin position="105"/>
        <end position="124"/>
    </location>
</feature>
<sequence>MRVYADRMSGLDVEGKVSEIDMSISDGVSALRERVHVGTDHLYLQGERLKLLRQELETFRRRHRLDRTAHQPTSVRHHIMRAVILLMLAAESIINGSFFMESNELGLIGGVFTACTIAAINIFFSFLFGRMTVQINHRNPFRKLAGLIIFLAFLVFAIGFNLFVAHFREVAGLVGWEAATRQAAGQFWADPLGLTIFNSWILVLVGFAFATVAWIEGYGWDDPYPGFGNVWRRWERSIADYAHEKEACWTSCATPRTTCSTPSRRRGRISPRGSGTTSRRPIIGIICGSPCRCSWSRPSRRPIP</sequence>
<evidence type="ECO:0000313" key="4">
    <source>
        <dbReference type="Proteomes" id="UP000196655"/>
    </source>
</evidence>
<gene>
    <name evidence="3" type="ORF">BWR60_26850</name>
</gene>
<feature type="transmembrane region" description="Helical" evidence="2">
    <location>
        <begin position="79"/>
        <end position="99"/>
    </location>
</feature>
<dbReference type="STRING" id="1122125.GCA_000423185_04502"/>
<proteinExistence type="predicted"/>
<dbReference type="EMBL" id="NHON01000071">
    <property type="protein sequence ID" value="OWJ64024.1"/>
    <property type="molecule type" value="Genomic_DNA"/>
</dbReference>
<keyword evidence="4" id="KW-1185">Reference proteome</keyword>
<dbReference type="Proteomes" id="UP000196655">
    <property type="component" value="Unassembled WGS sequence"/>
</dbReference>
<reference evidence="4" key="1">
    <citation type="submission" date="2017-05" db="EMBL/GenBank/DDBJ databases">
        <authorList>
            <person name="Macchi M."/>
            <person name="Festa S."/>
            <person name="Coppotelli B.M."/>
            <person name="Morelli I.S."/>
        </authorList>
    </citation>
    <scope>NUCLEOTIDE SEQUENCE [LARGE SCALE GENOMIC DNA]</scope>
    <source>
        <strain evidence="4">I</strain>
    </source>
</reference>
<organism evidence="3 4">
    <name type="scientific">Inquilinus limosus</name>
    <dbReference type="NCBI Taxonomy" id="171674"/>
    <lineage>
        <taxon>Bacteria</taxon>
        <taxon>Pseudomonadati</taxon>
        <taxon>Pseudomonadota</taxon>
        <taxon>Alphaproteobacteria</taxon>
        <taxon>Rhodospirillales</taxon>
        <taxon>Rhodospirillaceae</taxon>
        <taxon>Inquilinus</taxon>
    </lineage>
</organism>
<keyword evidence="2" id="KW-0472">Membrane</keyword>
<evidence type="ECO:0000256" key="1">
    <source>
        <dbReference type="SAM" id="MobiDB-lite"/>
    </source>
</evidence>
<feature type="region of interest" description="Disordered" evidence="1">
    <location>
        <begin position="258"/>
        <end position="277"/>
    </location>
</feature>
<dbReference type="AlphaFoldDB" id="A0A211ZFS9"/>